<evidence type="ECO:0000313" key="2">
    <source>
        <dbReference type="Proteomes" id="UP000636800"/>
    </source>
</evidence>
<protein>
    <submittedName>
        <fullName evidence="1">Uncharacterized protein</fullName>
    </submittedName>
</protein>
<evidence type="ECO:0000313" key="1">
    <source>
        <dbReference type="EMBL" id="KAG0464315.1"/>
    </source>
</evidence>
<sequence length="55" mass="6147">MAWTGPCGSGAYAAQYPDHEFRVVRRALSSVVATKVLTKLKVISRIFAIDKMQFM</sequence>
<organism evidence="1 2">
    <name type="scientific">Vanilla planifolia</name>
    <name type="common">Vanilla</name>
    <dbReference type="NCBI Taxonomy" id="51239"/>
    <lineage>
        <taxon>Eukaryota</taxon>
        <taxon>Viridiplantae</taxon>
        <taxon>Streptophyta</taxon>
        <taxon>Embryophyta</taxon>
        <taxon>Tracheophyta</taxon>
        <taxon>Spermatophyta</taxon>
        <taxon>Magnoliopsida</taxon>
        <taxon>Liliopsida</taxon>
        <taxon>Asparagales</taxon>
        <taxon>Orchidaceae</taxon>
        <taxon>Vanilloideae</taxon>
        <taxon>Vanilleae</taxon>
        <taxon>Vanilla</taxon>
    </lineage>
</organism>
<comment type="caution">
    <text evidence="1">The sequence shown here is derived from an EMBL/GenBank/DDBJ whole genome shotgun (WGS) entry which is preliminary data.</text>
</comment>
<proteinExistence type="predicted"/>
<dbReference type="OrthoDB" id="10540499at2759"/>
<name>A0A835Q169_VANPL</name>
<keyword evidence="2" id="KW-1185">Reference proteome</keyword>
<dbReference type="EMBL" id="JADCNL010000010">
    <property type="protein sequence ID" value="KAG0464315.1"/>
    <property type="molecule type" value="Genomic_DNA"/>
</dbReference>
<accession>A0A835Q169</accession>
<gene>
    <name evidence="1" type="ORF">HPP92_020384</name>
</gene>
<dbReference type="AlphaFoldDB" id="A0A835Q169"/>
<reference evidence="1 2" key="1">
    <citation type="journal article" date="2020" name="Nat. Food">
        <title>A phased Vanilla planifolia genome enables genetic improvement of flavour and production.</title>
        <authorList>
            <person name="Hasing T."/>
            <person name="Tang H."/>
            <person name="Brym M."/>
            <person name="Khazi F."/>
            <person name="Huang T."/>
            <person name="Chambers A.H."/>
        </authorList>
    </citation>
    <scope>NUCLEOTIDE SEQUENCE [LARGE SCALE GENOMIC DNA]</scope>
    <source>
        <tissue evidence="1">Leaf</tissue>
    </source>
</reference>
<dbReference type="Proteomes" id="UP000636800">
    <property type="component" value="Chromosome 10"/>
</dbReference>